<organism evidence="10 11">
    <name type="scientific">Thermosinus carboxydivorans Nor1</name>
    <dbReference type="NCBI Taxonomy" id="401526"/>
    <lineage>
        <taxon>Bacteria</taxon>
        <taxon>Bacillati</taxon>
        <taxon>Bacillota</taxon>
        <taxon>Negativicutes</taxon>
        <taxon>Selenomonadales</taxon>
        <taxon>Sporomusaceae</taxon>
        <taxon>Thermosinus</taxon>
    </lineage>
</organism>
<gene>
    <name evidence="10" type="ORF">TcarDRAFT_0931</name>
</gene>
<evidence type="ECO:0000256" key="2">
    <source>
        <dbReference type="ARBA" id="ARBA00022475"/>
    </source>
</evidence>
<dbReference type="InterPro" id="IPR024528">
    <property type="entry name" value="ThrE_2"/>
</dbReference>
<feature type="transmembrane region" description="Helical" evidence="8">
    <location>
        <begin position="36"/>
        <end position="64"/>
    </location>
</feature>
<evidence type="ECO:0000256" key="4">
    <source>
        <dbReference type="ARBA" id="ARBA00022692"/>
    </source>
</evidence>
<dbReference type="GO" id="GO:0015744">
    <property type="term" value="P:succinate transport"/>
    <property type="evidence" value="ECO:0007669"/>
    <property type="project" value="TreeGrafter"/>
</dbReference>
<evidence type="ECO:0000256" key="6">
    <source>
        <dbReference type="ARBA" id="ARBA00023136"/>
    </source>
</evidence>
<name>A1HRS1_9FIRM</name>
<dbReference type="OrthoDB" id="9810047at2"/>
<feature type="domain" description="Threonine/Serine exporter ThrE" evidence="9">
    <location>
        <begin position="6"/>
        <end position="131"/>
    </location>
</feature>
<sequence>MAIKLAAVFLMGTAVGVLYRIPRHLLLYSSFTGAVVWLIYYIAITSGANVIFGAFLGSVAVGFLSEFLARLLKKPTTIFVIPGFLPLVPGREAYTAMRYMVEGQYGQGVATAMQTMLTGGAIAFGIFLSATVYRLVINYRVAKANDTGKS</sequence>
<dbReference type="Pfam" id="PF12821">
    <property type="entry name" value="ThrE_2"/>
    <property type="match status" value="1"/>
</dbReference>
<keyword evidence="5 8" id="KW-1133">Transmembrane helix</keyword>
<evidence type="ECO:0000313" key="10">
    <source>
        <dbReference type="EMBL" id="EAX47242.1"/>
    </source>
</evidence>
<keyword evidence="11" id="KW-1185">Reference proteome</keyword>
<dbReference type="eggNOG" id="COG3610">
    <property type="taxonomic scope" value="Bacteria"/>
</dbReference>
<dbReference type="RefSeq" id="WP_007289727.1">
    <property type="nucleotide sequence ID" value="NZ_AAWL01000012.1"/>
</dbReference>
<evidence type="ECO:0000256" key="8">
    <source>
        <dbReference type="SAM" id="Phobius"/>
    </source>
</evidence>
<proteinExistence type="inferred from homology"/>
<keyword evidence="2" id="KW-1003">Cell membrane</keyword>
<dbReference type="Proteomes" id="UP000005139">
    <property type="component" value="Unassembled WGS sequence"/>
</dbReference>
<evidence type="ECO:0000256" key="1">
    <source>
        <dbReference type="ARBA" id="ARBA00004651"/>
    </source>
</evidence>
<comment type="caution">
    <text evidence="10">The sequence shown here is derived from an EMBL/GenBank/DDBJ whole genome shotgun (WGS) entry which is preliminary data.</text>
</comment>
<reference evidence="10 11" key="2">
    <citation type="submission" date="2007-01" db="EMBL/GenBank/DDBJ databases">
        <title>Sequencing of the draft genome and assembly of Thermosinus carboxydivorans Nor1.</title>
        <authorList>
            <consortium name="US DOE Joint Genome Institute (JGI-PGF)"/>
            <person name="Copeland A."/>
            <person name="Lucas S."/>
            <person name="Lapidus A."/>
            <person name="Barry K."/>
            <person name="Glavina del Rio T."/>
            <person name="Dalin E."/>
            <person name="Tice H."/>
            <person name="Bruce D."/>
            <person name="Pitluck S."/>
            <person name="Richardson P."/>
        </authorList>
    </citation>
    <scope>NUCLEOTIDE SEQUENCE [LARGE SCALE GENOMIC DNA]</scope>
    <source>
        <strain evidence="10 11">Nor1</strain>
    </source>
</reference>
<protein>
    <recommendedName>
        <fullName evidence="9">Threonine/Serine exporter ThrE domain-containing protein</fullName>
    </recommendedName>
</protein>
<keyword evidence="6 8" id="KW-0472">Membrane</keyword>
<accession>A1HRS1</accession>
<evidence type="ECO:0000256" key="3">
    <source>
        <dbReference type="ARBA" id="ARBA00022519"/>
    </source>
</evidence>
<reference evidence="10 11" key="1">
    <citation type="submission" date="2007-01" db="EMBL/GenBank/DDBJ databases">
        <title>Annotation of the draft genome assembly of Thermosinus carboxydivorans Nor1.</title>
        <authorList>
            <consortium name="US DOE Joint Genome Institute (JGI-ORNL)"/>
            <person name="Larimer F."/>
            <person name="Land M."/>
            <person name="Hauser L."/>
        </authorList>
    </citation>
    <scope>NUCLEOTIDE SEQUENCE [LARGE SCALE GENOMIC DNA]</scope>
    <source>
        <strain evidence="10 11">Nor1</strain>
    </source>
</reference>
<dbReference type="EMBL" id="AAWL01000012">
    <property type="protein sequence ID" value="EAX47242.1"/>
    <property type="molecule type" value="Genomic_DNA"/>
</dbReference>
<dbReference type="PANTHER" id="PTHR34390">
    <property type="entry name" value="UPF0442 PROTEIN YJJB-RELATED"/>
    <property type="match status" value="1"/>
</dbReference>
<keyword evidence="4 8" id="KW-0812">Transmembrane</keyword>
<dbReference type="PANTHER" id="PTHR34390:SF1">
    <property type="entry name" value="SUCCINATE TRANSPORTER SUBUNIT YJJB-RELATED"/>
    <property type="match status" value="1"/>
</dbReference>
<comment type="subcellular location">
    <subcellularLocation>
        <location evidence="1">Cell membrane</location>
        <topology evidence="1">Multi-pass membrane protein</topology>
    </subcellularLocation>
</comment>
<evidence type="ECO:0000256" key="7">
    <source>
        <dbReference type="ARBA" id="ARBA00034125"/>
    </source>
</evidence>
<dbReference type="GO" id="GO:0005886">
    <property type="term" value="C:plasma membrane"/>
    <property type="evidence" value="ECO:0007669"/>
    <property type="project" value="UniProtKB-SubCell"/>
</dbReference>
<keyword evidence="3" id="KW-0997">Cell inner membrane</keyword>
<dbReference type="InterPro" id="IPR050539">
    <property type="entry name" value="ThrE_Dicarb/AminoAcid_Exp"/>
</dbReference>
<evidence type="ECO:0000256" key="5">
    <source>
        <dbReference type="ARBA" id="ARBA00022989"/>
    </source>
</evidence>
<evidence type="ECO:0000259" key="9">
    <source>
        <dbReference type="Pfam" id="PF12821"/>
    </source>
</evidence>
<dbReference type="AlphaFoldDB" id="A1HRS1"/>
<feature type="transmembrane region" description="Helical" evidence="8">
    <location>
        <begin position="116"/>
        <end position="136"/>
    </location>
</feature>
<comment type="similarity">
    <text evidence="7">Belongs to the ThrE exporter (TC 2.A.79) family.</text>
</comment>
<evidence type="ECO:0000313" key="11">
    <source>
        <dbReference type="Proteomes" id="UP000005139"/>
    </source>
</evidence>